<feature type="signal peptide" evidence="1">
    <location>
        <begin position="1"/>
        <end position="27"/>
    </location>
</feature>
<protein>
    <submittedName>
        <fullName evidence="3">DUF4367 domain-containing protein</fullName>
    </submittedName>
</protein>
<gene>
    <name evidence="3" type="ORF">LQV63_10635</name>
</gene>
<dbReference type="Proteomes" id="UP001199916">
    <property type="component" value="Unassembled WGS sequence"/>
</dbReference>
<dbReference type="EMBL" id="JAJNBZ010000006">
    <property type="protein sequence ID" value="MCE5169769.1"/>
    <property type="molecule type" value="Genomic_DNA"/>
</dbReference>
<comment type="caution">
    <text evidence="3">The sequence shown here is derived from an EMBL/GenBank/DDBJ whole genome shotgun (WGS) entry which is preliminary data.</text>
</comment>
<dbReference type="Pfam" id="PF14285">
    <property type="entry name" value="DUF4367"/>
    <property type="match status" value="1"/>
</dbReference>
<evidence type="ECO:0000313" key="4">
    <source>
        <dbReference type="Proteomes" id="UP001199916"/>
    </source>
</evidence>
<dbReference type="RefSeq" id="WP_233696669.1">
    <property type="nucleotide sequence ID" value="NZ_JAJNBZ010000006.1"/>
</dbReference>
<organism evidence="3 4">
    <name type="scientific">Paenibacillus profundus</name>
    <dbReference type="NCBI Taxonomy" id="1173085"/>
    <lineage>
        <taxon>Bacteria</taxon>
        <taxon>Bacillati</taxon>
        <taxon>Bacillota</taxon>
        <taxon>Bacilli</taxon>
        <taxon>Bacillales</taxon>
        <taxon>Paenibacillaceae</taxon>
        <taxon>Paenibacillus</taxon>
    </lineage>
</organism>
<evidence type="ECO:0000259" key="2">
    <source>
        <dbReference type="Pfam" id="PF14285"/>
    </source>
</evidence>
<reference evidence="3 4" key="1">
    <citation type="submission" date="2021-11" db="EMBL/GenBank/DDBJ databases">
        <title>Draft genome sequence of Paenibacillus profundus YoMME, a new Gram-positive bacteria with exoelectrogenic properties.</title>
        <authorList>
            <person name="Hubenova Y."/>
            <person name="Hubenova E."/>
            <person name="Manasiev Y."/>
            <person name="Peykov S."/>
            <person name="Mitov M."/>
        </authorList>
    </citation>
    <scope>NUCLEOTIDE SEQUENCE [LARGE SCALE GENOMIC DNA]</scope>
    <source>
        <strain evidence="3 4">YoMME</strain>
    </source>
</reference>
<proteinExistence type="predicted"/>
<feature type="domain" description="DUF4367" evidence="2">
    <location>
        <begin position="163"/>
        <end position="265"/>
    </location>
</feature>
<accession>A0ABS8YEV9</accession>
<dbReference type="InterPro" id="IPR025377">
    <property type="entry name" value="DUF4367"/>
</dbReference>
<feature type="chain" id="PRO_5046938713" evidence="1">
    <location>
        <begin position="28"/>
        <end position="268"/>
    </location>
</feature>
<evidence type="ECO:0000313" key="3">
    <source>
        <dbReference type="EMBL" id="MCE5169769.1"/>
    </source>
</evidence>
<keyword evidence="4" id="KW-1185">Reference proteome</keyword>
<name>A0ABS8YEV9_9BACL</name>
<keyword evidence="1" id="KW-0732">Signal</keyword>
<evidence type="ECO:0000256" key="1">
    <source>
        <dbReference type="SAM" id="SignalP"/>
    </source>
</evidence>
<sequence>MNKMAKMTIGSAVFTLVFSYMTGYAGAAGEQSKHAYSATFHAAKSKTSNPAAKKSAAQQKKEALAIFHAEGKKPGDLFVLYDGSDGTLSFNYLSLKSSKLDDYAQQSAKYKAPVLQQPEALPEGYEYHSSEITPPFPQFLSEPYQKMLKELKAEAKGKMYYAKKLKWSEAGESQLIFFKDSDIIRISAKKLQPIAIESTRVAGKGETIEKLSVKGIDAMYITGSDVLYSTMLQWEDAEKKLQYQISLYKNSPLTKEDLIAIAESIMQG</sequence>